<organism evidence="1 2">
    <name type="scientific">Oenococcus alcoholitolerans</name>
    <dbReference type="NCBI Taxonomy" id="931074"/>
    <lineage>
        <taxon>Bacteria</taxon>
        <taxon>Bacillati</taxon>
        <taxon>Bacillota</taxon>
        <taxon>Bacilli</taxon>
        <taxon>Lactobacillales</taxon>
        <taxon>Lactobacillaceae</taxon>
        <taxon>Oenococcus</taxon>
    </lineage>
</organism>
<dbReference type="Pfam" id="PF10012">
    <property type="entry name" value="DUF2255"/>
    <property type="match status" value="1"/>
</dbReference>
<keyword evidence="2" id="KW-1185">Reference proteome</keyword>
<reference evidence="1 2" key="1">
    <citation type="journal article" date="2014" name="Antonie Van Leeuwenhoek">
        <title>Oenococcus alcoholitolerans sp. nov., a lactic acid bacteria isolated from cachaca and ethanol fermentation processes.</title>
        <authorList>
            <person name="Badotti F."/>
            <person name="Moreira A.P."/>
            <person name="Tonon L.A."/>
            <person name="de Lucena B.T."/>
            <person name="Gomes Fde C."/>
            <person name="Kruger R."/>
            <person name="Thompson C.C."/>
            <person name="de Morais M.A.Jr."/>
            <person name="Rosa C.A."/>
            <person name="Thompson F.L."/>
        </authorList>
    </citation>
    <scope>NUCLEOTIDE SEQUENCE [LARGE SCALE GENOMIC DNA]</scope>
    <source>
        <strain evidence="1 2">UFRJ-M7.2.18</strain>
    </source>
</reference>
<dbReference type="InterPro" id="IPR016888">
    <property type="entry name" value="UCP028498"/>
</dbReference>
<evidence type="ECO:0000313" key="1">
    <source>
        <dbReference type="EMBL" id="KGO25670.1"/>
    </source>
</evidence>
<evidence type="ECO:0000313" key="2">
    <source>
        <dbReference type="Proteomes" id="UP000030023"/>
    </source>
</evidence>
<protein>
    <recommendedName>
        <fullName evidence="3">DUF2255 family protein</fullName>
    </recommendedName>
</protein>
<sequence>MFSFYSDGKTYGTPTWIWSVVADGNLYVRAYNGKNSRWYKSAAVQKAGRIHLNGQDYEVEFQPVENTPELDKAVSDAYRKKYANSPYLAPMITNGPIQATVRIDPK</sequence>
<name>A0ABR4XPA6_9LACO</name>
<gene>
    <name evidence="1" type="ORF">Q757_08235</name>
</gene>
<proteinExistence type="predicted"/>
<dbReference type="EMBL" id="AXCV01000454">
    <property type="protein sequence ID" value="KGO25670.1"/>
    <property type="molecule type" value="Genomic_DNA"/>
</dbReference>
<comment type="caution">
    <text evidence="1">The sequence shown here is derived from an EMBL/GenBank/DDBJ whole genome shotgun (WGS) entry which is preliminary data.</text>
</comment>
<accession>A0ABR4XPA6</accession>
<dbReference type="Proteomes" id="UP000030023">
    <property type="component" value="Unassembled WGS sequence"/>
</dbReference>
<evidence type="ECO:0008006" key="3">
    <source>
        <dbReference type="Google" id="ProtNLM"/>
    </source>
</evidence>